<organism evidence="2">
    <name type="scientific">Woronichinia naegeliana WA131</name>
    <dbReference type="NCBI Taxonomy" id="2824559"/>
    <lineage>
        <taxon>Bacteria</taxon>
        <taxon>Bacillati</taxon>
        <taxon>Cyanobacteriota</taxon>
        <taxon>Cyanophyceae</taxon>
        <taxon>Synechococcales</taxon>
        <taxon>Coelosphaeriaceae</taxon>
        <taxon>Woronichinia</taxon>
    </lineage>
</organism>
<keyword evidence="1" id="KW-0472">Membrane</keyword>
<evidence type="ECO:0000313" key="2">
    <source>
        <dbReference type="EMBL" id="UXE63083.1"/>
    </source>
</evidence>
<dbReference type="EMBL" id="CP073041">
    <property type="protein sequence ID" value="UXE63083.1"/>
    <property type="molecule type" value="Genomic_DNA"/>
</dbReference>
<keyword evidence="1" id="KW-0812">Transmembrane</keyword>
<evidence type="ECO:0000256" key="1">
    <source>
        <dbReference type="SAM" id="Phobius"/>
    </source>
</evidence>
<keyword evidence="1" id="KW-1133">Transmembrane helix</keyword>
<gene>
    <name evidence="2" type="ORF">KA717_10670</name>
</gene>
<dbReference type="KEGG" id="wna:KA717_10670"/>
<sequence length="106" mass="11563">MTNPSPPSSNQPQQSSIIDLNQIANQSNLEVDLKIKTPKSRFDQIVELVSLVIISLILLVAIFYCFQILTSPQSSPEDKKNAQSTITLIIGGAIGYFVGRTTANQT</sequence>
<protein>
    <submittedName>
        <fullName evidence="2">Uncharacterized protein</fullName>
    </submittedName>
</protein>
<feature type="transmembrane region" description="Helical" evidence="1">
    <location>
        <begin position="45"/>
        <end position="69"/>
    </location>
</feature>
<proteinExistence type="predicted"/>
<reference evidence="2" key="1">
    <citation type="submission" date="2021-04" db="EMBL/GenBank/DDBJ databases">
        <title>Genome sequence of Woronichinia naegeliana from Washington state freshwater lake bloom.</title>
        <authorList>
            <person name="Dreher T.W."/>
        </authorList>
    </citation>
    <scope>NUCLEOTIDE SEQUENCE</scope>
    <source>
        <strain evidence="2">WA131</strain>
    </source>
</reference>
<dbReference type="AlphaFoldDB" id="A0A977L042"/>
<feature type="transmembrane region" description="Helical" evidence="1">
    <location>
        <begin position="81"/>
        <end position="99"/>
    </location>
</feature>
<dbReference type="Proteomes" id="UP001065613">
    <property type="component" value="Chromosome"/>
</dbReference>
<name>A0A977L042_9CYAN</name>
<accession>A0A977L042</accession>